<dbReference type="Gene3D" id="3.40.50.300">
    <property type="entry name" value="P-loop containing nucleotide triphosphate hydrolases"/>
    <property type="match status" value="1"/>
</dbReference>
<dbReference type="PROSITE" id="PS00211">
    <property type="entry name" value="ABC_TRANSPORTER_1"/>
    <property type="match status" value="1"/>
</dbReference>
<dbReference type="SUPFAM" id="SSF52540">
    <property type="entry name" value="P-loop containing nucleoside triphosphate hydrolases"/>
    <property type="match status" value="1"/>
</dbReference>
<feature type="domain" description="ABC transporter" evidence="5">
    <location>
        <begin position="2"/>
        <end position="237"/>
    </location>
</feature>
<evidence type="ECO:0000256" key="4">
    <source>
        <dbReference type="ARBA" id="ARBA00022840"/>
    </source>
</evidence>
<dbReference type="CDD" id="cd03257">
    <property type="entry name" value="ABC_NikE_OppD_transporters"/>
    <property type="match status" value="1"/>
</dbReference>
<dbReference type="InterPro" id="IPR017871">
    <property type="entry name" value="ABC_transporter-like_CS"/>
</dbReference>
<organism evidence="6 7">
    <name type="scientific">candidate division WOR-1 bacterium RIFOXYB2_FULL_36_35</name>
    <dbReference type="NCBI Taxonomy" id="1802578"/>
    <lineage>
        <taxon>Bacteria</taxon>
        <taxon>Bacillati</taxon>
        <taxon>Saganbacteria</taxon>
    </lineage>
</organism>
<dbReference type="PROSITE" id="PS50893">
    <property type="entry name" value="ABC_TRANSPORTER_2"/>
    <property type="match status" value="1"/>
</dbReference>
<evidence type="ECO:0000256" key="1">
    <source>
        <dbReference type="ARBA" id="ARBA00005417"/>
    </source>
</evidence>
<dbReference type="AlphaFoldDB" id="A0A1F4RXG0"/>
<keyword evidence="2" id="KW-0813">Transport</keyword>
<proteinExistence type="inferred from homology"/>
<accession>A0A1F4RXG0</accession>
<dbReference type="InterPro" id="IPR003593">
    <property type="entry name" value="AAA+_ATPase"/>
</dbReference>
<dbReference type="GO" id="GO:0055085">
    <property type="term" value="P:transmembrane transport"/>
    <property type="evidence" value="ECO:0007669"/>
    <property type="project" value="UniProtKB-ARBA"/>
</dbReference>
<dbReference type="PANTHER" id="PTHR43776:SF7">
    <property type="entry name" value="D,D-DIPEPTIDE TRANSPORT ATP-BINDING PROTEIN DDPF-RELATED"/>
    <property type="match status" value="1"/>
</dbReference>
<reference evidence="6 7" key="1">
    <citation type="journal article" date="2016" name="Nat. Commun.">
        <title>Thousands of microbial genomes shed light on interconnected biogeochemical processes in an aquifer system.</title>
        <authorList>
            <person name="Anantharaman K."/>
            <person name="Brown C.T."/>
            <person name="Hug L.A."/>
            <person name="Sharon I."/>
            <person name="Castelle C.J."/>
            <person name="Probst A.J."/>
            <person name="Thomas B.C."/>
            <person name="Singh A."/>
            <person name="Wilkins M.J."/>
            <person name="Karaoz U."/>
            <person name="Brodie E.L."/>
            <person name="Williams K.H."/>
            <person name="Hubbard S.S."/>
            <person name="Banfield J.F."/>
        </authorList>
    </citation>
    <scope>NUCLEOTIDE SEQUENCE [LARGE SCALE GENOMIC DNA]</scope>
</reference>
<comment type="caution">
    <text evidence="6">The sequence shown here is derived from an EMBL/GenBank/DDBJ whole genome shotgun (WGS) entry which is preliminary data.</text>
</comment>
<name>A0A1F4RXG0_UNCSA</name>
<dbReference type="InterPro" id="IPR027417">
    <property type="entry name" value="P-loop_NTPase"/>
</dbReference>
<evidence type="ECO:0000259" key="5">
    <source>
        <dbReference type="PROSITE" id="PS50893"/>
    </source>
</evidence>
<gene>
    <name evidence="6" type="ORF">A2290_02735</name>
</gene>
<dbReference type="GO" id="GO:0005524">
    <property type="term" value="F:ATP binding"/>
    <property type="evidence" value="ECO:0007669"/>
    <property type="project" value="UniProtKB-KW"/>
</dbReference>
<evidence type="ECO:0000256" key="3">
    <source>
        <dbReference type="ARBA" id="ARBA00022741"/>
    </source>
</evidence>
<dbReference type="InterPro" id="IPR003439">
    <property type="entry name" value="ABC_transporter-like_ATP-bd"/>
</dbReference>
<comment type="similarity">
    <text evidence="1">Belongs to the ABC transporter superfamily.</text>
</comment>
<dbReference type="InterPro" id="IPR050319">
    <property type="entry name" value="ABC_transp_ATP-bind"/>
</dbReference>
<dbReference type="Pfam" id="PF00005">
    <property type="entry name" value="ABC_tran"/>
    <property type="match status" value="1"/>
</dbReference>
<evidence type="ECO:0000256" key="2">
    <source>
        <dbReference type="ARBA" id="ARBA00022448"/>
    </source>
</evidence>
<keyword evidence="3" id="KW-0547">Nucleotide-binding</keyword>
<dbReference type="GO" id="GO:0016887">
    <property type="term" value="F:ATP hydrolysis activity"/>
    <property type="evidence" value="ECO:0007669"/>
    <property type="project" value="InterPro"/>
</dbReference>
<evidence type="ECO:0000313" key="7">
    <source>
        <dbReference type="Proteomes" id="UP000177905"/>
    </source>
</evidence>
<evidence type="ECO:0000313" key="6">
    <source>
        <dbReference type="EMBL" id="OGC12862.1"/>
    </source>
</evidence>
<dbReference type="PANTHER" id="PTHR43776">
    <property type="entry name" value="TRANSPORT ATP-BINDING PROTEIN"/>
    <property type="match status" value="1"/>
</dbReference>
<keyword evidence="4" id="KW-0067">ATP-binding</keyword>
<protein>
    <recommendedName>
        <fullName evidence="5">ABC transporter domain-containing protein</fullName>
    </recommendedName>
</protein>
<dbReference type="Proteomes" id="UP000177905">
    <property type="component" value="Unassembled WGS sequence"/>
</dbReference>
<sequence length="242" mass="26763">MLEIKNISKNFGDLEVLKGISFGMKRRESLGLLGESGAGKSTLARIILGLIAKDSGDIFYNGKSVDYSCRDIKKEFQMVFQDPYTSLNPKIKVGEAIGEPVFIHKVLSGPEIKQRALELLSLVGLPKDFYDRYPHELSGGERQRVGIARALSVNPKLLVLDEPVSSLDLSIQVQVLDLLKRLKDKLGLTYLFIAHDLAVIKYICERVIVMKKGKIVEEGDVATVLASPNDSYTKKLVQSSLG</sequence>
<dbReference type="EMBL" id="MEUA01000064">
    <property type="protein sequence ID" value="OGC12862.1"/>
    <property type="molecule type" value="Genomic_DNA"/>
</dbReference>
<dbReference type="SMART" id="SM00382">
    <property type="entry name" value="AAA"/>
    <property type="match status" value="1"/>
</dbReference>